<accession>A0A0G2IBI2</accession>
<comment type="caution">
    <text evidence="2">The sequence shown here is derived from an EMBL/GenBank/DDBJ whole genome shotgun (WGS) entry which is preliminary data.</text>
</comment>
<evidence type="ECO:0000256" key="1">
    <source>
        <dbReference type="SAM" id="MobiDB-lite"/>
    </source>
</evidence>
<organism evidence="2 3">
    <name type="scientific">[Emmonsia] crescens</name>
    <dbReference type="NCBI Taxonomy" id="73230"/>
    <lineage>
        <taxon>Eukaryota</taxon>
        <taxon>Fungi</taxon>
        <taxon>Dikarya</taxon>
        <taxon>Ascomycota</taxon>
        <taxon>Pezizomycotina</taxon>
        <taxon>Eurotiomycetes</taxon>
        <taxon>Eurotiomycetidae</taxon>
        <taxon>Onygenales</taxon>
        <taxon>Ajellomycetaceae</taxon>
        <taxon>Emergomyces</taxon>
    </lineage>
</organism>
<gene>
    <name evidence="2" type="ORF">EMCG_06349</name>
</gene>
<dbReference type="Proteomes" id="UP000034164">
    <property type="component" value="Unassembled WGS sequence"/>
</dbReference>
<name>A0A0G2IBI2_9EURO</name>
<dbReference type="EMBL" id="LCZI01000157">
    <property type="protein sequence ID" value="KKZ68007.1"/>
    <property type="molecule type" value="Genomic_DNA"/>
</dbReference>
<dbReference type="VEuPathDB" id="FungiDB:EMCG_06349"/>
<sequence length="119" mass="13504">MEHNMSTSNDFQRQPHSHANLALNSPSLTIVPRIVYPSQSRVSKVGGNISIVSLLNSFTQFWRLMISVHIKCTYTNTAHNGTRLRARSHHLRLKWADLDRIRPHGENEDPPSHGMDPDG</sequence>
<dbReference type="AlphaFoldDB" id="A0A0G2IBI2"/>
<reference evidence="3" key="1">
    <citation type="journal article" date="2015" name="PLoS Genet.">
        <title>The dynamic genome and transcriptome of the human fungal pathogen Blastomyces and close relative Emmonsia.</title>
        <authorList>
            <person name="Munoz J.F."/>
            <person name="Gauthier G.M."/>
            <person name="Desjardins C.A."/>
            <person name="Gallo J.E."/>
            <person name="Holder J."/>
            <person name="Sullivan T.D."/>
            <person name="Marty A.J."/>
            <person name="Carmen J.C."/>
            <person name="Chen Z."/>
            <person name="Ding L."/>
            <person name="Gujja S."/>
            <person name="Magrini V."/>
            <person name="Misas E."/>
            <person name="Mitreva M."/>
            <person name="Priest M."/>
            <person name="Saif S."/>
            <person name="Whiston E.A."/>
            <person name="Young S."/>
            <person name="Zeng Q."/>
            <person name="Goldman W.E."/>
            <person name="Mardis E.R."/>
            <person name="Taylor J.W."/>
            <person name="McEwen J.G."/>
            <person name="Clay O.K."/>
            <person name="Klein B.S."/>
            <person name="Cuomo C.A."/>
        </authorList>
    </citation>
    <scope>NUCLEOTIDE SEQUENCE [LARGE SCALE GENOMIC DNA]</scope>
    <source>
        <strain evidence="3">UAMH 3008</strain>
    </source>
</reference>
<feature type="compositionally biased region" description="Basic and acidic residues" evidence="1">
    <location>
        <begin position="98"/>
        <end position="111"/>
    </location>
</feature>
<protein>
    <submittedName>
        <fullName evidence="2">Uncharacterized protein</fullName>
    </submittedName>
</protein>
<evidence type="ECO:0000313" key="3">
    <source>
        <dbReference type="Proteomes" id="UP000034164"/>
    </source>
</evidence>
<evidence type="ECO:0000313" key="2">
    <source>
        <dbReference type="EMBL" id="KKZ68007.1"/>
    </source>
</evidence>
<feature type="region of interest" description="Disordered" evidence="1">
    <location>
        <begin position="98"/>
        <end position="119"/>
    </location>
</feature>
<proteinExistence type="predicted"/>